<reference evidence="2 3" key="1">
    <citation type="journal article" date="2005" name="J. Bacteriol.">
        <title>Insights into genome plasticity and pathogenicity of the plant pathogenic Bacterium Xanthomonas campestris pv. vesicatoria revealed by the complete genome sequence.</title>
        <authorList>
            <person name="Thieme F."/>
            <person name="Koebnik R."/>
            <person name="Bekel T."/>
            <person name="Berger C."/>
            <person name="Boch J."/>
            <person name="Buettner D."/>
            <person name="Caldana C."/>
            <person name="Gaigalat L."/>
            <person name="Goesmann A."/>
            <person name="Kay S."/>
            <person name="Kirchner O."/>
            <person name="Lanz C."/>
            <person name="Linke B."/>
            <person name="McHardy A.C."/>
            <person name="Meyer F."/>
            <person name="Mittenhuber G."/>
            <person name="Nies D.H."/>
            <person name="Niesbach-Kloesgen U."/>
            <person name="Patschkowski T."/>
            <person name="Rueckert C."/>
            <person name="Rupp O."/>
            <person name="Schneicker S."/>
            <person name="Schuster S.C."/>
            <person name="Vorhoelter F.J."/>
            <person name="Weber E."/>
            <person name="Puehler A."/>
            <person name="Bonas U."/>
            <person name="Bartels D."/>
            <person name="Kaiser O."/>
        </authorList>
    </citation>
    <scope>NUCLEOTIDE SEQUENCE [LARGE SCALE GENOMIC DNA]</scope>
    <source>
        <strain evidence="2 3">85-10</strain>
    </source>
</reference>
<dbReference type="KEGG" id="xcv:XCV3111"/>
<dbReference type="AlphaFoldDB" id="Q3BQX1"/>
<name>Q3BQX1_XANE5</name>
<feature type="region of interest" description="Disordered" evidence="1">
    <location>
        <begin position="1"/>
        <end position="42"/>
    </location>
</feature>
<dbReference type="EMBL" id="AM039952">
    <property type="protein sequence ID" value="CAJ24842.1"/>
    <property type="molecule type" value="Genomic_DNA"/>
</dbReference>
<dbReference type="HOGENOM" id="CLU_2686891_0_0_6"/>
<evidence type="ECO:0000313" key="3">
    <source>
        <dbReference type="Proteomes" id="UP000007069"/>
    </source>
</evidence>
<organism evidence="3">
    <name type="scientific">Xanthomonas euvesicatoria pv. vesicatoria (strain 85-10)</name>
    <name type="common">Xanthomonas campestris pv. vesicatoria</name>
    <dbReference type="NCBI Taxonomy" id="316273"/>
    <lineage>
        <taxon>Bacteria</taxon>
        <taxon>Pseudomonadati</taxon>
        <taxon>Pseudomonadota</taxon>
        <taxon>Gammaproteobacteria</taxon>
        <taxon>Lysobacterales</taxon>
        <taxon>Lysobacteraceae</taxon>
        <taxon>Xanthomonas</taxon>
    </lineage>
</organism>
<protein>
    <submittedName>
        <fullName evidence="2">Uncharacterized protein</fullName>
    </submittedName>
</protein>
<gene>
    <name evidence="2" type="ordered locus">XCV3111</name>
</gene>
<accession>Q3BQX1</accession>
<feature type="compositionally biased region" description="Basic residues" evidence="1">
    <location>
        <begin position="10"/>
        <end position="21"/>
    </location>
</feature>
<sequence length="74" mass="8632">MRSTGSGSRMHLHRLGRRCPRPRSDCVQRVPGHIRRGSIPGSTARRVHHDRYAPYFIPDIPSTFGFFRFPWQKS</sequence>
<evidence type="ECO:0000256" key="1">
    <source>
        <dbReference type="SAM" id="MobiDB-lite"/>
    </source>
</evidence>
<dbReference type="Proteomes" id="UP000007069">
    <property type="component" value="Chromosome"/>
</dbReference>
<evidence type="ECO:0000313" key="2">
    <source>
        <dbReference type="EMBL" id="CAJ24842.1"/>
    </source>
</evidence>
<proteinExistence type="predicted"/>